<evidence type="ECO:0000256" key="5">
    <source>
        <dbReference type="ARBA" id="ARBA00047925"/>
    </source>
</evidence>
<feature type="binding site" evidence="6">
    <location>
        <position position="57"/>
    </location>
    <ligand>
        <name>NAD(+)</name>
        <dbReference type="ChEBI" id="CHEBI:57540"/>
    </ligand>
</feature>
<dbReference type="InterPro" id="IPR016064">
    <property type="entry name" value="NAD/diacylglycerol_kinase_sf"/>
</dbReference>
<dbReference type="InterPro" id="IPR017437">
    <property type="entry name" value="ATP-NAD_kinase_PpnK-typ_C"/>
</dbReference>
<dbReference type="EMBL" id="LTDM01000023">
    <property type="protein sequence ID" value="OLS02532.1"/>
    <property type="molecule type" value="Genomic_DNA"/>
</dbReference>
<name>A0A1U7M5D9_TISCR</name>
<gene>
    <name evidence="6 7" type="primary">nadK</name>
    <name evidence="7" type="ORF">TICRE_14880</name>
</gene>
<dbReference type="AlphaFoldDB" id="A0A1U7M5D9"/>
<keyword evidence="4 6" id="KW-0520">NAD</keyword>
<keyword evidence="2 6" id="KW-0418">Kinase</keyword>
<comment type="caution">
    <text evidence="7">The sequence shown here is derived from an EMBL/GenBank/DDBJ whole genome shotgun (WGS) entry which is preliminary data.</text>
</comment>
<dbReference type="GO" id="GO:0046872">
    <property type="term" value="F:metal ion binding"/>
    <property type="evidence" value="ECO:0007669"/>
    <property type="project" value="UniProtKB-UniRule"/>
</dbReference>
<dbReference type="Gene3D" id="2.60.200.30">
    <property type="entry name" value="Probable inorganic polyphosphate/atp-NAD kinase, domain 2"/>
    <property type="match status" value="1"/>
</dbReference>
<dbReference type="GO" id="GO:0005737">
    <property type="term" value="C:cytoplasm"/>
    <property type="evidence" value="ECO:0007669"/>
    <property type="project" value="UniProtKB-SubCell"/>
</dbReference>
<sequence length="268" mass="30692">MNKPRKINIISNKNFESRKTSAILKEKFLKQGFIIPDKYDSNAELNICVGGDGSFLRAVHRNKFPTIPFIGINTGHLGFFQEISPKYLDDFILKYVNKKYTIEEVYLVSAEIFTKTKKYYLTAVNEIVIKGMQSKIIHLDLFIEENHLEKFSGDGIIISTPVGSTAYNLSAGGSIVYPTLKTLQITPLSPLNSKVYRSLISSVVVPGDLIIKIKPEFYYTNSTLILNDGMEFKYDNINYINFKSSDKKIYKLNFDKDIYWNNLKSKFL</sequence>
<comment type="similarity">
    <text evidence="6">Belongs to the NAD kinase family.</text>
</comment>
<dbReference type="InterPro" id="IPR002504">
    <property type="entry name" value="NADK"/>
</dbReference>
<comment type="function">
    <text evidence="6">Involved in the regulation of the intracellular balance of NAD and NADP, and is a key enzyme in the biosynthesis of NADP. Catalyzes specifically the phosphorylation on 2'-hydroxyl of the adenosine moiety of NAD to yield NADP.</text>
</comment>
<evidence type="ECO:0000313" key="8">
    <source>
        <dbReference type="Proteomes" id="UP000186112"/>
    </source>
</evidence>
<keyword evidence="6" id="KW-0547">Nucleotide-binding</keyword>
<dbReference type="GO" id="GO:0051287">
    <property type="term" value="F:NAD binding"/>
    <property type="evidence" value="ECO:0007669"/>
    <property type="project" value="UniProtKB-ARBA"/>
</dbReference>
<dbReference type="HAMAP" id="MF_00361">
    <property type="entry name" value="NAD_kinase"/>
    <property type="match status" value="1"/>
</dbReference>
<dbReference type="PANTHER" id="PTHR20275:SF0">
    <property type="entry name" value="NAD KINASE"/>
    <property type="match status" value="1"/>
</dbReference>
<feature type="binding site" evidence="6">
    <location>
        <begin position="165"/>
        <end position="170"/>
    </location>
    <ligand>
        <name>NAD(+)</name>
        <dbReference type="ChEBI" id="CHEBI:57540"/>
    </ligand>
</feature>
<dbReference type="GO" id="GO:0003951">
    <property type="term" value="F:NAD+ kinase activity"/>
    <property type="evidence" value="ECO:0007669"/>
    <property type="project" value="UniProtKB-UniRule"/>
</dbReference>
<dbReference type="GO" id="GO:0006741">
    <property type="term" value="P:NADP+ biosynthetic process"/>
    <property type="evidence" value="ECO:0007669"/>
    <property type="project" value="UniProtKB-UniRule"/>
</dbReference>
<dbReference type="Gene3D" id="3.40.50.10330">
    <property type="entry name" value="Probable inorganic polyphosphate/atp-NAD kinase, domain 1"/>
    <property type="match status" value="1"/>
</dbReference>
<keyword evidence="1 6" id="KW-0808">Transferase</keyword>
<reference evidence="7 8" key="1">
    <citation type="submission" date="2016-02" db="EMBL/GenBank/DDBJ databases">
        <title>Genome sequence of Tissierella creatinophila DSM 6911.</title>
        <authorList>
            <person name="Poehlein A."/>
            <person name="Daniel R."/>
        </authorList>
    </citation>
    <scope>NUCLEOTIDE SEQUENCE [LARGE SCALE GENOMIC DNA]</scope>
    <source>
        <strain evidence="7 8">DSM 6911</strain>
    </source>
</reference>
<evidence type="ECO:0000256" key="1">
    <source>
        <dbReference type="ARBA" id="ARBA00022679"/>
    </source>
</evidence>
<dbReference type="InterPro" id="IPR017438">
    <property type="entry name" value="ATP-NAD_kinase_N"/>
</dbReference>
<evidence type="ECO:0000313" key="7">
    <source>
        <dbReference type="EMBL" id="OLS02532.1"/>
    </source>
</evidence>
<keyword evidence="8" id="KW-1185">Reference proteome</keyword>
<dbReference type="OrthoDB" id="9774737at2"/>
<dbReference type="EC" id="2.7.1.23" evidence="6"/>
<proteinExistence type="inferred from homology"/>
<comment type="catalytic activity">
    <reaction evidence="5 6">
        <text>NAD(+) + ATP = ADP + NADP(+) + H(+)</text>
        <dbReference type="Rhea" id="RHEA:18629"/>
        <dbReference type="ChEBI" id="CHEBI:15378"/>
        <dbReference type="ChEBI" id="CHEBI:30616"/>
        <dbReference type="ChEBI" id="CHEBI:57540"/>
        <dbReference type="ChEBI" id="CHEBI:58349"/>
        <dbReference type="ChEBI" id="CHEBI:456216"/>
        <dbReference type="EC" id="2.7.1.23"/>
    </reaction>
</comment>
<dbReference type="GO" id="GO:0005524">
    <property type="term" value="F:ATP binding"/>
    <property type="evidence" value="ECO:0007669"/>
    <property type="project" value="UniProtKB-KW"/>
</dbReference>
<dbReference type="Pfam" id="PF01513">
    <property type="entry name" value="NAD_kinase"/>
    <property type="match status" value="1"/>
</dbReference>
<feature type="binding site" evidence="6">
    <location>
        <begin position="125"/>
        <end position="126"/>
    </location>
    <ligand>
        <name>NAD(+)</name>
        <dbReference type="ChEBI" id="CHEBI:57540"/>
    </ligand>
</feature>
<dbReference type="GO" id="GO:0019674">
    <property type="term" value="P:NAD+ metabolic process"/>
    <property type="evidence" value="ECO:0007669"/>
    <property type="project" value="InterPro"/>
</dbReference>
<feature type="active site" description="Proton acceptor" evidence="6">
    <location>
        <position position="52"/>
    </location>
</feature>
<dbReference type="SUPFAM" id="SSF111331">
    <property type="entry name" value="NAD kinase/diacylglycerol kinase-like"/>
    <property type="match status" value="1"/>
</dbReference>
<keyword evidence="6" id="KW-0067">ATP-binding</keyword>
<feature type="binding site" evidence="6">
    <location>
        <position position="162"/>
    </location>
    <ligand>
        <name>NAD(+)</name>
        <dbReference type="ChEBI" id="CHEBI:57540"/>
    </ligand>
</feature>
<dbReference type="PANTHER" id="PTHR20275">
    <property type="entry name" value="NAD KINASE"/>
    <property type="match status" value="1"/>
</dbReference>
<evidence type="ECO:0000256" key="4">
    <source>
        <dbReference type="ARBA" id="ARBA00023027"/>
    </source>
</evidence>
<comment type="subcellular location">
    <subcellularLocation>
        <location evidence="6">Cytoplasm</location>
    </subcellularLocation>
</comment>
<keyword evidence="6" id="KW-0963">Cytoplasm</keyword>
<comment type="cofactor">
    <cofactor evidence="6">
        <name>a divalent metal cation</name>
        <dbReference type="ChEBI" id="CHEBI:60240"/>
    </cofactor>
</comment>
<keyword evidence="3 6" id="KW-0521">NADP</keyword>
<protein>
    <recommendedName>
        <fullName evidence="6">NAD kinase</fullName>
        <ecNumber evidence="6">2.7.1.23</ecNumber>
    </recommendedName>
    <alternativeName>
        <fullName evidence="6">ATP-dependent NAD kinase</fullName>
    </alternativeName>
</protein>
<feature type="binding site" evidence="6">
    <location>
        <position position="154"/>
    </location>
    <ligand>
        <name>NAD(+)</name>
        <dbReference type="ChEBI" id="CHEBI:57540"/>
    </ligand>
</feature>
<dbReference type="Proteomes" id="UP000186112">
    <property type="component" value="Unassembled WGS sequence"/>
</dbReference>
<comment type="caution">
    <text evidence="6">Lacks conserved residue(s) required for the propagation of feature annotation.</text>
</comment>
<organism evidence="7 8">
    <name type="scientific">Tissierella creatinophila DSM 6911</name>
    <dbReference type="NCBI Taxonomy" id="1123403"/>
    <lineage>
        <taxon>Bacteria</taxon>
        <taxon>Bacillati</taxon>
        <taxon>Bacillota</taxon>
        <taxon>Tissierellia</taxon>
        <taxon>Tissierellales</taxon>
        <taxon>Tissierellaceae</taxon>
        <taxon>Tissierella</taxon>
    </lineage>
</organism>
<evidence type="ECO:0000256" key="3">
    <source>
        <dbReference type="ARBA" id="ARBA00022857"/>
    </source>
</evidence>
<accession>A0A1U7M5D9</accession>
<dbReference type="Pfam" id="PF20143">
    <property type="entry name" value="NAD_kinase_C"/>
    <property type="match status" value="1"/>
</dbReference>
<feature type="binding site" evidence="6">
    <location>
        <begin position="52"/>
        <end position="53"/>
    </location>
    <ligand>
        <name>NAD(+)</name>
        <dbReference type="ChEBI" id="CHEBI:57540"/>
    </ligand>
</feature>
<dbReference type="RefSeq" id="WP_075726669.1">
    <property type="nucleotide sequence ID" value="NZ_LTDM01000023.1"/>
</dbReference>
<evidence type="ECO:0000256" key="6">
    <source>
        <dbReference type="HAMAP-Rule" id="MF_00361"/>
    </source>
</evidence>
<evidence type="ECO:0000256" key="2">
    <source>
        <dbReference type="ARBA" id="ARBA00022777"/>
    </source>
</evidence>